<evidence type="ECO:0000313" key="9">
    <source>
        <dbReference type="Proteomes" id="UP000333828"/>
    </source>
</evidence>
<keyword evidence="9" id="KW-1185">Reference proteome</keyword>
<evidence type="ECO:0000256" key="6">
    <source>
        <dbReference type="ARBA" id="ARBA00023136"/>
    </source>
</evidence>
<comment type="similarity">
    <text evidence="2 7">Belongs to the FliR/MopE/SpaR family.</text>
</comment>
<dbReference type="PRINTS" id="PR00953">
    <property type="entry name" value="TYPE3IMRPROT"/>
</dbReference>
<dbReference type="RefSeq" id="WP_254439426.1">
    <property type="nucleotide sequence ID" value="NZ_CABPSI010000001.1"/>
</dbReference>
<dbReference type="GO" id="GO:0005886">
    <property type="term" value="C:plasma membrane"/>
    <property type="evidence" value="ECO:0007669"/>
    <property type="project" value="UniProtKB-SubCell"/>
</dbReference>
<keyword evidence="4 7" id="KW-0812">Transmembrane</keyword>
<dbReference type="GO" id="GO:0006605">
    <property type="term" value="P:protein targeting"/>
    <property type="evidence" value="ECO:0007669"/>
    <property type="project" value="UniProtKB-UniRule"/>
</dbReference>
<protein>
    <submittedName>
        <fullName evidence="8">EscT/YscT/HrcT family type III secretion system export apparatus protein</fullName>
    </submittedName>
</protein>
<feature type="transmembrane region" description="Helical" evidence="7">
    <location>
        <begin position="207"/>
        <end position="233"/>
    </location>
</feature>
<sequence length="291" mass="30928">MSSVMNAFASVLGSTLGPALDSAGDAWFMRVWGDLSGWLLAWGVAALRPLGVAMLLPVFSQGMLGAGMLRNALVLALALPVVPMVHAGLDIAPQWGTWAMLILGELSVGLLLGFAAALPFWAVDMTGYVIDTIRGASMASVLNPLLGAQSSIFGIALTQMLCVLFFVTPAAHSVLAALYDSYAVLPPGTSWRWQAQGVPWLLTLWQAMQTMCVAVALPAMVVMVLVDMAMGFINRAAQQLNVFFLAMPVKSAMALLVTLASLPFAIAVPLGYWYRLPELFQAWVVTALGKG</sequence>
<evidence type="ECO:0000256" key="3">
    <source>
        <dbReference type="ARBA" id="ARBA00022475"/>
    </source>
</evidence>
<keyword evidence="6 7" id="KW-0472">Membrane</keyword>
<dbReference type="InterPro" id="IPR006304">
    <property type="entry name" value="T3SS_SpaR/YscT"/>
</dbReference>
<feature type="transmembrane region" description="Helical" evidence="7">
    <location>
        <begin position="254"/>
        <end position="274"/>
    </location>
</feature>
<evidence type="ECO:0000256" key="2">
    <source>
        <dbReference type="ARBA" id="ARBA00009772"/>
    </source>
</evidence>
<dbReference type="Pfam" id="PF01311">
    <property type="entry name" value="Bac_export_1"/>
    <property type="match status" value="1"/>
</dbReference>
<proteinExistence type="inferred from homology"/>
<dbReference type="NCBIfam" id="TIGR01401">
    <property type="entry name" value="fliR_like_III"/>
    <property type="match status" value="1"/>
</dbReference>
<evidence type="ECO:0000256" key="5">
    <source>
        <dbReference type="ARBA" id="ARBA00022989"/>
    </source>
</evidence>
<keyword evidence="3 7" id="KW-1003">Cell membrane</keyword>
<evidence type="ECO:0000256" key="1">
    <source>
        <dbReference type="ARBA" id="ARBA00004651"/>
    </source>
</evidence>
<evidence type="ECO:0000256" key="4">
    <source>
        <dbReference type="ARBA" id="ARBA00022692"/>
    </source>
</evidence>
<evidence type="ECO:0000256" key="7">
    <source>
        <dbReference type="RuleBase" id="RU362072"/>
    </source>
</evidence>
<keyword evidence="5 7" id="KW-1133">Transmembrane helix</keyword>
<dbReference type="AlphaFoldDB" id="A0A5E4T9R5"/>
<feature type="transmembrane region" description="Helical" evidence="7">
    <location>
        <begin position="95"/>
        <end position="123"/>
    </location>
</feature>
<name>A0A5E4T9R5_9BURK</name>
<dbReference type="Proteomes" id="UP000333828">
    <property type="component" value="Unassembled WGS sequence"/>
</dbReference>
<comment type="subcellular location">
    <subcellularLocation>
        <location evidence="1 7">Cell membrane</location>
        <topology evidence="1 7">Multi-pass membrane protein</topology>
    </subcellularLocation>
</comment>
<evidence type="ECO:0000313" key="8">
    <source>
        <dbReference type="EMBL" id="VVD84497.1"/>
    </source>
</evidence>
<dbReference type="PANTHER" id="PTHR30065:SF7">
    <property type="entry name" value="SECRETION SYSTEM APPARATUS PROTEIN SSAT"/>
    <property type="match status" value="1"/>
</dbReference>
<gene>
    <name evidence="8" type="ORF">PIN31115_01284</name>
</gene>
<dbReference type="PANTHER" id="PTHR30065">
    <property type="entry name" value="FLAGELLAR BIOSYNTHETIC PROTEIN FLIR"/>
    <property type="match status" value="1"/>
</dbReference>
<feature type="transmembrane region" description="Helical" evidence="7">
    <location>
        <begin position="144"/>
        <end position="167"/>
    </location>
</feature>
<dbReference type="EMBL" id="CABPSI010000001">
    <property type="protein sequence ID" value="VVD84497.1"/>
    <property type="molecule type" value="Genomic_DNA"/>
</dbReference>
<feature type="transmembrane region" description="Helical" evidence="7">
    <location>
        <begin position="71"/>
        <end position="89"/>
    </location>
</feature>
<feature type="transmembrane region" description="Helical" evidence="7">
    <location>
        <begin position="38"/>
        <end position="59"/>
    </location>
</feature>
<accession>A0A5E4T9R5</accession>
<dbReference type="InterPro" id="IPR002010">
    <property type="entry name" value="T3SS_IM_R"/>
</dbReference>
<organism evidence="8 9">
    <name type="scientific">Pandoraea iniqua</name>
    <dbReference type="NCBI Taxonomy" id="2508288"/>
    <lineage>
        <taxon>Bacteria</taxon>
        <taxon>Pseudomonadati</taxon>
        <taxon>Pseudomonadota</taxon>
        <taxon>Betaproteobacteria</taxon>
        <taxon>Burkholderiales</taxon>
        <taxon>Burkholderiaceae</taxon>
        <taxon>Pandoraea</taxon>
    </lineage>
</organism>
<reference evidence="8 9" key="1">
    <citation type="submission" date="2019-08" db="EMBL/GenBank/DDBJ databases">
        <authorList>
            <person name="Peeters C."/>
        </authorList>
    </citation>
    <scope>NUCLEOTIDE SEQUENCE [LARGE SCALE GENOMIC DNA]</scope>
    <source>
        <strain evidence="8 9">LMG 31115</strain>
    </source>
</reference>